<feature type="domain" description="Flavodoxin-like fold" evidence="3">
    <location>
        <begin position="2"/>
        <end position="184"/>
    </location>
</feature>
<dbReference type="SUPFAM" id="SSF52218">
    <property type="entry name" value="Flavoproteins"/>
    <property type="match status" value="1"/>
</dbReference>
<proteinExistence type="inferred from homology"/>
<reference evidence="4 5" key="1">
    <citation type="submission" date="2024-09" db="EMBL/GenBank/DDBJ databases">
        <authorList>
            <person name="Sun Q."/>
            <person name="Mori K."/>
        </authorList>
    </citation>
    <scope>NUCLEOTIDE SEQUENCE [LARGE SCALE GENOMIC DNA]</scope>
    <source>
        <strain evidence="4 5">ATCC 51285</strain>
    </source>
</reference>
<comment type="caution">
    <text evidence="4">The sequence shown here is derived from an EMBL/GenBank/DDBJ whole genome shotgun (WGS) entry which is preliminary data.</text>
</comment>
<dbReference type="RefSeq" id="WP_027312246.1">
    <property type="nucleotide sequence ID" value="NZ_JBHLZN010000003.1"/>
</dbReference>
<accession>A0ABV5ZCB8</accession>
<sequence>MKKILLLNGNPKSASFASLLSDTYHIEAREQAEVRRFNLTEMDFNPSLEQGYDAIQPLEPCLLQWQQALQWADHLVIITPIWWGGLPAKLKGLLDRTLLPGFAFQYDGNSAVPTPLLVGKSARLLLTMDAPADYAAEQAAPVLAQLDRFSLQFCGIGPAEVNLFGSVILSDETQRQQWLAEVQALGRAGA</sequence>
<dbReference type="PANTHER" id="PTHR10204:SF34">
    <property type="entry name" value="NAD(P)H DEHYDROGENASE [QUINONE] 1 ISOFORM 1"/>
    <property type="match status" value="1"/>
</dbReference>
<dbReference type="EC" id="1.-.-.-" evidence="4"/>
<dbReference type="PANTHER" id="PTHR10204">
    <property type="entry name" value="NAD P H OXIDOREDUCTASE-RELATED"/>
    <property type="match status" value="1"/>
</dbReference>
<dbReference type="EMBL" id="JBHLZN010000003">
    <property type="protein sequence ID" value="MFB9886927.1"/>
    <property type="molecule type" value="Genomic_DNA"/>
</dbReference>
<name>A0ABV5ZCB8_9GAMM</name>
<evidence type="ECO:0000256" key="2">
    <source>
        <dbReference type="ARBA" id="ARBA00023002"/>
    </source>
</evidence>
<protein>
    <submittedName>
        <fullName evidence="4">NAD(P)H-dependent oxidoreductase</fullName>
        <ecNumber evidence="4">1.-.-.-</ecNumber>
        <ecNumber evidence="4">1.6.99.-</ecNumber>
    </submittedName>
</protein>
<dbReference type="GO" id="GO:0016491">
    <property type="term" value="F:oxidoreductase activity"/>
    <property type="evidence" value="ECO:0007669"/>
    <property type="project" value="UniProtKB-KW"/>
</dbReference>
<dbReference type="EC" id="1.6.99.-" evidence="4"/>
<keyword evidence="5" id="KW-1185">Reference proteome</keyword>
<dbReference type="InterPro" id="IPR029039">
    <property type="entry name" value="Flavoprotein-like_sf"/>
</dbReference>
<evidence type="ECO:0000313" key="4">
    <source>
        <dbReference type="EMBL" id="MFB9886927.1"/>
    </source>
</evidence>
<comment type="similarity">
    <text evidence="1">Belongs to the NAD(P)H dehydrogenase (quinone) family.</text>
</comment>
<dbReference type="Pfam" id="PF02525">
    <property type="entry name" value="Flavodoxin_2"/>
    <property type="match status" value="1"/>
</dbReference>
<dbReference type="Proteomes" id="UP001589628">
    <property type="component" value="Unassembled WGS sequence"/>
</dbReference>
<organism evidence="4 5">
    <name type="scientific">Balneatrix alpica</name>
    <dbReference type="NCBI Taxonomy" id="75684"/>
    <lineage>
        <taxon>Bacteria</taxon>
        <taxon>Pseudomonadati</taxon>
        <taxon>Pseudomonadota</taxon>
        <taxon>Gammaproteobacteria</taxon>
        <taxon>Oceanospirillales</taxon>
        <taxon>Balneatrichaceae</taxon>
        <taxon>Balneatrix</taxon>
    </lineage>
</organism>
<evidence type="ECO:0000256" key="1">
    <source>
        <dbReference type="ARBA" id="ARBA00006252"/>
    </source>
</evidence>
<dbReference type="InterPro" id="IPR003680">
    <property type="entry name" value="Flavodoxin_fold"/>
</dbReference>
<dbReference type="InterPro" id="IPR051545">
    <property type="entry name" value="NAD(P)H_dehydrogenase_qn"/>
</dbReference>
<gene>
    <name evidence="4" type="ORF">ACFFLH_10920</name>
</gene>
<evidence type="ECO:0000313" key="5">
    <source>
        <dbReference type="Proteomes" id="UP001589628"/>
    </source>
</evidence>
<dbReference type="Gene3D" id="3.40.50.360">
    <property type="match status" value="1"/>
</dbReference>
<keyword evidence="2 4" id="KW-0560">Oxidoreductase</keyword>
<evidence type="ECO:0000259" key="3">
    <source>
        <dbReference type="Pfam" id="PF02525"/>
    </source>
</evidence>